<evidence type="ECO:0000256" key="6">
    <source>
        <dbReference type="ARBA" id="ARBA00023016"/>
    </source>
</evidence>
<evidence type="ECO:0000256" key="1">
    <source>
        <dbReference type="ARBA" id="ARBA00022490"/>
    </source>
</evidence>
<proteinExistence type="inferred from homology"/>
<dbReference type="InterPro" id="IPR001305">
    <property type="entry name" value="HSP_DnaJ_Cys-rich_dom"/>
</dbReference>
<dbReference type="InterPro" id="IPR008971">
    <property type="entry name" value="HSP40/DnaJ_pept-bd"/>
</dbReference>
<keyword evidence="1" id="KW-0963">Cytoplasm</keyword>
<dbReference type="InterPro" id="IPR036410">
    <property type="entry name" value="HSP_DnaJ_Cys-rich_dom_sf"/>
</dbReference>
<evidence type="ECO:0000256" key="2">
    <source>
        <dbReference type="ARBA" id="ARBA00022723"/>
    </source>
</evidence>
<organism evidence="11">
    <name type="scientific">freshwater metagenome</name>
    <dbReference type="NCBI Taxonomy" id="449393"/>
    <lineage>
        <taxon>unclassified sequences</taxon>
        <taxon>metagenomes</taxon>
        <taxon>ecological metagenomes</taxon>
    </lineage>
</organism>
<dbReference type="Pfam" id="PF00684">
    <property type="entry name" value="DnaJ_CXXCXGXG"/>
    <property type="match status" value="1"/>
</dbReference>
<dbReference type="PROSITE" id="PS50076">
    <property type="entry name" value="DNAJ_2"/>
    <property type="match status" value="1"/>
</dbReference>
<dbReference type="PANTHER" id="PTHR43096:SF54">
    <property type="entry name" value="CHAPERONE PROTEIN DNAJ 1"/>
    <property type="match status" value="1"/>
</dbReference>
<dbReference type="SMART" id="SM00271">
    <property type="entry name" value="DnaJ"/>
    <property type="match status" value="1"/>
</dbReference>
<dbReference type="GO" id="GO:0009408">
    <property type="term" value="P:response to heat"/>
    <property type="evidence" value="ECO:0007669"/>
    <property type="project" value="InterPro"/>
</dbReference>
<evidence type="ECO:0000259" key="8">
    <source>
        <dbReference type="PROSITE" id="PS50076"/>
    </source>
</evidence>
<dbReference type="FunFam" id="2.10.230.10:FF:000002">
    <property type="entry name" value="Molecular chaperone DnaJ"/>
    <property type="match status" value="1"/>
</dbReference>
<keyword evidence="6" id="KW-0346">Stress response</keyword>
<evidence type="ECO:0000256" key="3">
    <source>
        <dbReference type="ARBA" id="ARBA00022737"/>
    </source>
</evidence>
<dbReference type="Gene3D" id="1.10.287.110">
    <property type="entry name" value="DnaJ domain"/>
    <property type="match status" value="1"/>
</dbReference>
<sequence>MTAQREWYEKDYYKILGVSDTATAKEITKAYRKLARESHPDANPDNEAAETRFKEISAAYDVVSDETKRKEYDEVRRLGPMGGFGHGGPGAGGPGGFNVGAEGLGDLFNMFGGAGGRGRGRGASSGAGPQRGSDLEAVLNLEFVDAITGLTTSLYLTGDAQCSTCAGSGAKPGTSPRHCSQCGGRGVVDDNQGFFSFSSPCRSCQGRGLVIESPCNGCRGSGIEKRQREVKVRLPAGVADGQRIRVKGRGSPGRNGGPPGDLFVDCRVKAHDIFGRDGTNLTIRVPITFAEAALGAEIDIPTLAGERVTLRLKHGTQTGSRHRVKGKGVETSKHTGDLIVTVEVQVPHSLTHEQREAIEALAEATTVSPREHLGA</sequence>
<evidence type="ECO:0000259" key="9">
    <source>
        <dbReference type="PROSITE" id="PS51188"/>
    </source>
</evidence>
<keyword evidence="5" id="KW-0862">Zinc</keyword>
<dbReference type="CDD" id="cd10747">
    <property type="entry name" value="DnaJ_C"/>
    <property type="match status" value="1"/>
</dbReference>
<dbReference type="NCBIfam" id="NF008035">
    <property type="entry name" value="PRK10767.1"/>
    <property type="match status" value="1"/>
</dbReference>
<dbReference type="SUPFAM" id="SSF49493">
    <property type="entry name" value="HSP40/DnaJ peptide-binding domain"/>
    <property type="match status" value="2"/>
</dbReference>
<accession>A0A6J6WV34</accession>
<gene>
    <name evidence="10" type="ORF">UFOPK2366_01316</name>
    <name evidence="11" type="ORF">UFOPK2992_00191</name>
</gene>
<dbReference type="AlphaFoldDB" id="A0A6J6WV34"/>
<dbReference type="Gene3D" id="2.60.260.20">
    <property type="entry name" value="Urease metallochaperone UreE, N-terminal domain"/>
    <property type="match status" value="2"/>
</dbReference>
<dbReference type="Pfam" id="PF00226">
    <property type="entry name" value="DnaJ"/>
    <property type="match status" value="1"/>
</dbReference>
<dbReference type="PANTHER" id="PTHR43096">
    <property type="entry name" value="DNAJ HOMOLOG 1, MITOCHONDRIAL-RELATED"/>
    <property type="match status" value="1"/>
</dbReference>
<dbReference type="GO" id="GO:0008270">
    <property type="term" value="F:zinc ion binding"/>
    <property type="evidence" value="ECO:0007669"/>
    <property type="project" value="UniProtKB-KW"/>
</dbReference>
<feature type="domain" description="J" evidence="8">
    <location>
        <begin position="11"/>
        <end position="76"/>
    </location>
</feature>
<dbReference type="HAMAP" id="MF_01152">
    <property type="entry name" value="DnaJ"/>
    <property type="match status" value="1"/>
</dbReference>
<keyword evidence="4" id="KW-0863">Zinc-finger</keyword>
<dbReference type="InterPro" id="IPR002939">
    <property type="entry name" value="DnaJ_C"/>
</dbReference>
<dbReference type="SUPFAM" id="SSF46565">
    <property type="entry name" value="Chaperone J-domain"/>
    <property type="match status" value="1"/>
</dbReference>
<dbReference type="InterPro" id="IPR012724">
    <property type="entry name" value="DnaJ"/>
</dbReference>
<protein>
    <submittedName>
        <fullName evidence="11">Unannotated protein</fullName>
    </submittedName>
</protein>
<dbReference type="CDD" id="cd06257">
    <property type="entry name" value="DnaJ"/>
    <property type="match status" value="1"/>
</dbReference>
<evidence type="ECO:0000256" key="4">
    <source>
        <dbReference type="ARBA" id="ARBA00022771"/>
    </source>
</evidence>
<evidence type="ECO:0000313" key="10">
    <source>
        <dbReference type="EMBL" id="CAB4702195.1"/>
    </source>
</evidence>
<dbReference type="PROSITE" id="PS51188">
    <property type="entry name" value="ZF_CR"/>
    <property type="match status" value="1"/>
</dbReference>
<dbReference type="InterPro" id="IPR036869">
    <property type="entry name" value="J_dom_sf"/>
</dbReference>
<dbReference type="GO" id="GO:0005524">
    <property type="term" value="F:ATP binding"/>
    <property type="evidence" value="ECO:0007669"/>
    <property type="project" value="InterPro"/>
</dbReference>
<dbReference type="SUPFAM" id="SSF57938">
    <property type="entry name" value="DnaJ/Hsp40 cysteine-rich domain"/>
    <property type="match status" value="1"/>
</dbReference>
<dbReference type="GO" id="GO:0051082">
    <property type="term" value="F:unfolded protein binding"/>
    <property type="evidence" value="ECO:0007669"/>
    <property type="project" value="InterPro"/>
</dbReference>
<reference evidence="11" key="1">
    <citation type="submission" date="2020-05" db="EMBL/GenBank/DDBJ databases">
        <authorList>
            <person name="Chiriac C."/>
            <person name="Salcher M."/>
            <person name="Ghai R."/>
            <person name="Kavagutti S V."/>
        </authorList>
    </citation>
    <scope>NUCLEOTIDE SEQUENCE</scope>
</reference>
<dbReference type="InterPro" id="IPR001623">
    <property type="entry name" value="DnaJ_domain"/>
</dbReference>
<dbReference type="EMBL" id="CAFAAI010000015">
    <property type="protein sequence ID" value="CAB4787999.1"/>
    <property type="molecule type" value="Genomic_DNA"/>
</dbReference>
<dbReference type="PRINTS" id="PR00625">
    <property type="entry name" value="JDOMAIN"/>
</dbReference>
<keyword evidence="2" id="KW-0479">Metal-binding</keyword>
<dbReference type="GO" id="GO:0042026">
    <property type="term" value="P:protein refolding"/>
    <property type="evidence" value="ECO:0007669"/>
    <property type="project" value="TreeGrafter"/>
</dbReference>
<dbReference type="Gene3D" id="2.10.230.10">
    <property type="entry name" value="Heat shock protein DnaJ, cysteine-rich domain"/>
    <property type="match status" value="1"/>
</dbReference>
<keyword evidence="3" id="KW-0677">Repeat</keyword>
<dbReference type="CDD" id="cd10719">
    <property type="entry name" value="DnaJ_zf"/>
    <property type="match status" value="1"/>
</dbReference>
<dbReference type="NCBIfam" id="TIGR02349">
    <property type="entry name" value="DnaJ_bact"/>
    <property type="match status" value="1"/>
</dbReference>
<feature type="domain" description="CR-type" evidence="9">
    <location>
        <begin position="149"/>
        <end position="227"/>
    </location>
</feature>
<evidence type="ECO:0000256" key="5">
    <source>
        <dbReference type="ARBA" id="ARBA00022833"/>
    </source>
</evidence>
<dbReference type="FunFam" id="2.60.260.20:FF:000005">
    <property type="entry name" value="Chaperone protein dnaJ 1, mitochondrial"/>
    <property type="match status" value="1"/>
</dbReference>
<evidence type="ECO:0000313" key="11">
    <source>
        <dbReference type="EMBL" id="CAB4787999.1"/>
    </source>
</evidence>
<dbReference type="GO" id="GO:0031072">
    <property type="term" value="F:heat shock protein binding"/>
    <property type="evidence" value="ECO:0007669"/>
    <property type="project" value="InterPro"/>
</dbReference>
<dbReference type="Pfam" id="PF01556">
    <property type="entry name" value="DnaJ_C"/>
    <property type="match status" value="1"/>
</dbReference>
<dbReference type="GO" id="GO:0005737">
    <property type="term" value="C:cytoplasm"/>
    <property type="evidence" value="ECO:0007669"/>
    <property type="project" value="TreeGrafter"/>
</dbReference>
<dbReference type="EMBL" id="CAEZXM010000257">
    <property type="protein sequence ID" value="CAB4702195.1"/>
    <property type="molecule type" value="Genomic_DNA"/>
</dbReference>
<name>A0A6J6WV34_9ZZZZ</name>
<keyword evidence="7" id="KW-0143">Chaperone</keyword>
<evidence type="ECO:0000256" key="7">
    <source>
        <dbReference type="ARBA" id="ARBA00023186"/>
    </source>
</evidence>